<evidence type="ECO:0000256" key="1">
    <source>
        <dbReference type="ARBA" id="ARBA00011051"/>
    </source>
</evidence>
<organism evidence="5 6">
    <name type="scientific">Luteolibacter soli</name>
    <dbReference type="NCBI Taxonomy" id="3135280"/>
    <lineage>
        <taxon>Bacteria</taxon>
        <taxon>Pseudomonadati</taxon>
        <taxon>Verrucomicrobiota</taxon>
        <taxon>Verrucomicrobiia</taxon>
        <taxon>Verrucomicrobiales</taxon>
        <taxon>Verrucomicrobiaceae</taxon>
        <taxon>Luteolibacter</taxon>
    </lineage>
</organism>
<feature type="domain" description="VOC" evidence="4">
    <location>
        <begin position="8"/>
        <end position="124"/>
    </location>
</feature>
<keyword evidence="6" id="KW-1185">Reference proteome</keyword>
<dbReference type="InterPro" id="IPR000335">
    <property type="entry name" value="Bleomycin-R"/>
</dbReference>
<dbReference type="InterPro" id="IPR029068">
    <property type="entry name" value="Glyas_Bleomycin-R_OHBP_Dase"/>
</dbReference>
<evidence type="ECO:0000256" key="2">
    <source>
        <dbReference type="ARBA" id="ARBA00021572"/>
    </source>
</evidence>
<evidence type="ECO:0000256" key="3">
    <source>
        <dbReference type="ARBA" id="ARBA00023251"/>
    </source>
</evidence>
<dbReference type="PANTHER" id="PTHR34109">
    <property type="entry name" value="BNAUNNG04460D PROTEIN-RELATED"/>
    <property type="match status" value="1"/>
</dbReference>
<evidence type="ECO:0000313" key="5">
    <source>
        <dbReference type="EMBL" id="MEK7953224.1"/>
    </source>
</evidence>
<dbReference type="PANTHER" id="PTHR34109:SF4">
    <property type="entry name" value="LYASE"/>
    <property type="match status" value="1"/>
</dbReference>
<sequence>MEKNIMIKTAIPVLSVSDSGRAVDYYCRVLGFEKMFAYPPDGAKPEPRYIGLARDGVWLHLHSYKPERAGMTDAFLWVADVDQLHDEVSARGADVQLPPTDQTWGNRELIIRDPDGNVLVFATDPKVVRG</sequence>
<dbReference type="InterPro" id="IPR004360">
    <property type="entry name" value="Glyas_Fos-R_dOase_dom"/>
</dbReference>
<dbReference type="SUPFAM" id="SSF54593">
    <property type="entry name" value="Glyoxalase/Bleomycin resistance protein/Dihydroxybiphenyl dioxygenase"/>
    <property type="match status" value="1"/>
</dbReference>
<dbReference type="RefSeq" id="WP_341406987.1">
    <property type="nucleotide sequence ID" value="NZ_JBBUKT010000010.1"/>
</dbReference>
<dbReference type="PROSITE" id="PS51819">
    <property type="entry name" value="VOC"/>
    <property type="match status" value="1"/>
</dbReference>
<dbReference type="Pfam" id="PF00903">
    <property type="entry name" value="Glyoxalase"/>
    <property type="match status" value="1"/>
</dbReference>
<proteinExistence type="inferred from homology"/>
<protein>
    <recommendedName>
        <fullName evidence="2">Bleomycin resistance protein</fullName>
    </recommendedName>
</protein>
<comment type="similarity">
    <text evidence="1">Belongs to the bleomycin resistance protein family.</text>
</comment>
<dbReference type="InterPro" id="IPR037523">
    <property type="entry name" value="VOC_core"/>
</dbReference>
<evidence type="ECO:0000259" key="4">
    <source>
        <dbReference type="PROSITE" id="PS51819"/>
    </source>
</evidence>
<accession>A0ABU9B1Y8</accession>
<name>A0ABU9B1Y8_9BACT</name>
<dbReference type="Proteomes" id="UP001371305">
    <property type="component" value="Unassembled WGS sequence"/>
</dbReference>
<dbReference type="Gene3D" id="3.10.180.10">
    <property type="entry name" value="2,3-Dihydroxybiphenyl 1,2-Dioxygenase, domain 1"/>
    <property type="match status" value="1"/>
</dbReference>
<dbReference type="CDD" id="cd08349">
    <property type="entry name" value="BLMA_like"/>
    <property type="match status" value="1"/>
</dbReference>
<gene>
    <name evidence="5" type="ORF">WKV53_22100</name>
</gene>
<comment type="caution">
    <text evidence="5">The sequence shown here is derived from an EMBL/GenBank/DDBJ whole genome shotgun (WGS) entry which is preliminary data.</text>
</comment>
<reference evidence="5 6" key="1">
    <citation type="submission" date="2024-04" db="EMBL/GenBank/DDBJ databases">
        <title>Luteolibacter sp. isolated from soil.</title>
        <authorList>
            <person name="An J."/>
        </authorList>
    </citation>
    <scope>NUCLEOTIDE SEQUENCE [LARGE SCALE GENOMIC DNA]</scope>
    <source>
        <strain evidence="5 6">Y139</strain>
    </source>
</reference>
<evidence type="ECO:0000313" key="6">
    <source>
        <dbReference type="Proteomes" id="UP001371305"/>
    </source>
</evidence>
<keyword evidence="3" id="KW-0046">Antibiotic resistance</keyword>
<dbReference type="EMBL" id="JBBUKT010000010">
    <property type="protein sequence ID" value="MEK7953224.1"/>
    <property type="molecule type" value="Genomic_DNA"/>
</dbReference>